<evidence type="ECO:0000256" key="2">
    <source>
        <dbReference type="ARBA" id="ARBA00023242"/>
    </source>
</evidence>
<evidence type="ECO:0000259" key="3">
    <source>
        <dbReference type="Pfam" id="PF07808"/>
    </source>
</evidence>
<dbReference type="AlphaFoldDB" id="A0A1X7SYJ9"/>
<dbReference type="eggNOG" id="KOG2498">
    <property type="taxonomic scope" value="Eukaryota"/>
</dbReference>
<dbReference type="STRING" id="400682.A0A1X7SYJ9"/>
<sequence>MSEKRKQLIANSKYLGGDIEHTHLVKGLDYALLQKVHSEMVVRDQEAEKIKNYERKKRKRRDLSVHQKKIHSIVFQANAPEKNEFFLPGRMIMIATFQSKSIPIGFVDSNF</sequence>
<accession>A0A1X7SYJ9</accession>
<dbReference type="EnsemblMetazoa" id="Aqu2.1.07252_001">
    <property type="protein sequence ID" value="Aqu2.1.07252_001"/>
    <property type="gene ID" value="Aqu2.1.07252"/>
</dbReference>
<dbReference type="InterPro" id="IPR039896">
    <property type="entry name" value="Red-like"/>
</dbReference>
<keyword evidence="2" id="KW-0539">Nucleus</keyword>
<evidence type="ECO:0000313" key="4">
    <source>
        <dbReference type="EnsemblMetazoa" id="Aqu2.1.07252_001"/>
    </source>
</evidence>
<dbReference type="PANTHER" id="PTHR12765">
    <property type="entry name" value="RED PROTEIN IK FACTOR CYTOKINE IK"/>
    <property type="match status" value="1"/>
</dbReference>
<protein>
    <recommendedName>
        <fullName evidence="3">RED-like N-terminal domain-containing protein</fullName>
    </recommendedName>
</protein>
<reference evidence="4" key="1">
    <citation type="submission" date="2017-05" db="UniProtKB">
        <authorList>
            <consortium name="EnsemblMetazoa"/>
        </authorList>
    </citation>
    <scope>IDENTIFICATION</scope>
</reference>
<dbReference type="InParanoid" id="A0A1X7SYJ9"/>
<name>A0A1X7SYJ9_AMPQE</name>
<organism evidence="4">
    <name type="scientific">Amphimedon queenslandica</name>
    <name type="common">Sponge</name>
    <dbReference type="NCBI Taxonomy" id="400682"/>
    <lineage>
        <taxon>Eukaryota</taxon>
        <taxon>Metazoa</taxon>
        <taxon>Porifera</taxon>
        <taxon>Demospongiae</taxon>
        <taxon>Heteroscleromorpha</taxon>
        <taxon>Haplosclerida</taxon>
        <taxon>Niphatidae</taxon>
        <taxon>Amphimedon</taxon>
    </lineage>
</organism>
<feature type="domain" description="RED-like N-terminal" evidence="3">
    <location>
        <begin position="2"/>
        <end position="100"/>
    </location>
</feature>
<comment type="subcellular location">
    <subcellularLocation>
        <location evidence="1">Nucleus</location>
    </subcellularLocation>
</comment>
<dbReference type="InterPro" id="IPR012916">
    <property type="entry name" value="RED_N"/>
</dbReference>
<proteinExistence type="predicted"/>
<dbReference type="Pfam" id="PF07808">
    <property type="entry name" value="RED_N"/>
    <property type="match status" value="1"/>
</dbReference>
<dbReference type="GO" id="GO:0005634">
    <property type="term" value="C:nucleus"/>
    <property type="evidence" value="ECO:0007669"/>
    <property type="project" value="UniProtKB-SubCell"/>
</dbReference>
<evidence type="ECO:0000256" key="1">
    <source>
        <dbReference type="ARBA" id="ARBA00004123"/>
    </source>
</evidence>